<dbReference type="AlphaFoldDB" id="A0A1Y2C531"/>
<sequence>MQDSYNNNNNNDTSYPRIPTEETTLFIPECVNWSMINSVESTATNYRERLITENANNSYSNISDVPVAHSFTRKRGQFQFKKIDNVYSNYDSDDSDDESPLVNVPQTIKVMDILYNTNFSIQLRSEQNISTISHYLKNIINKKDDRRKNEVYSVKKIVNVLNWMMQDWKIESIAKVIVNITANWNLDKSNKEDSRLGRLIRKITVDWDPQYLAHLVSLLFSSHPLCNKDDEASKEYKEIFLKVLSKRWKFCRLSQFFICLGNKGTINHKLKMHLLQRAAKYEDSSKKMNFNFSNQRRKPVVMATPQTQPFLHQPQPQFQVISQSQSVDNLFQQNIQNQSPQLYQTVMILSPRSVAQGSPRSTPGQSPHTTFYQIQDYQRPIFSQSPFNDTISIASSSNSPASTSTSPPTFCNSPIPVITTATTTTTNINSSTTNIPMVTIRSMNQIMTMNTQPVPVVMSPPLNNYHSNSPPVIISNIAVPSTPTNGETFIRLPQGTSVIQAISPQGTPIQASNVITITTPITTTTNKVEPNRDSIFLSQSATSSTTTSRASTPNIDNTTNQINSPLSSSDHSKLKGKETNEEDKSTNVSPPTYQPNSVTRQSLLFMTPSNTSNINSINNSNAHPQTLAQPQITNNTTSVNDSVSIPLSLNLRSINQRITELSKSSENIKEIPKEEMTSYSTNQIETNQSVLKLVSSSNHPTKEDQMMKNDSNLKVKTEKEFSSSSSTSQNSSTKNVPKGQGKLEENIDKENPTETLKEETSSSSSSPRLSSGEKKTNEYYEEIFNLDEFNHEEKKAIYDIIDSSNEDLDKIQMEKDEKIRNFIQENNKEFSNQSSSSSSPKTPPPSLSSSPYFQK</sequence>
<protein>
    <submittedName>
        <fullName evidence="2">Uncharacterized protein</fullName>
    </submittedName>
</protein>
<feature type="region of interest" description="Disordered" evidence="1">
    <location>
        <begin position="697"/>
        <end position="776"/>
    </location>
</feature>
<feature type="compositionally biased region" description="Low complexity" evidence="1">
    <location>
        <begin position="540"/>
        <end position="552"/>
    </location>
</feature>
<feature type="region of interest" description="Disordered" evidence="1">
    <location>
        <begin position="825"/>
        <end position="855"/>
    </location>
</feature>
<feature type="compositionally biased region" description="Low complexity" evidence="1">
    <location>
        <begin position="761"/>
        <end position="770"/>
    </location>
</feature>
<gene>
    <name evidence="2" type="ORF">LY90DRAFT_672052</name>
</gene>
<feature type="compositionally biased region" description="Low complexity" evidence="1">
    <location>
        <begin position="831"/>
        <end position="840"/>
    </location>
</feature>
<evidence type="ECO:0000256" key="1">
    <source>
        <dbReference type="SAM" id="MobiDB-lite"/>
    </source>
</evidence>
<evidence type="ECO:0000313" key="2">
    <source>
        <dbReference type="EMBL" id="ORY41425.1"/>
    </source>
</evidence>
<dbReference type="STRING" id="1754190.A0A1Y2C531"/>
<evidence type="ECO:0000313" key="3">
    <source>
        <dbReference type="Proteomes" id="UP000193920"/>
    </source>
</evidence>
<feature type="compositionally biased region" description="Basic and acidic residues" evidence="1">
    <location>
        <begin position="700"/>
        <end position="721"/>
    </location>
</feature>
<comment type="caution">
    <text evidence="2">The sequence shown here is derived from an EMBL/GenBank/DDBJ whole genome shotgun (WGS) entry which is preliminary data.</text>
</comment>
<dbReference type="EMBL" id="MCOG01000124">
    <property type="protein sequence ID" value="ORY41425.1"/>
    <property type="molecule type" value="Genomic_DNA"/>
</dbReference>
<keyword evidence="3" id="KW-1185">Reference proteome</keyword>
<feature type="compositionally biased region" description="Basic and acidic residues" evidence="1">
    <location>
        <begin position="570"/>
        <end position="585"/>
    </location>
</feature>
<dbReference type="OrthoDB" id="2158148at2759"/>
<proteinExistence type="predicted"/>
<organism evidence="2 3">
    <name type="scientific">Neocallimastix californiae</name>
    <dbReference type="NCBI Taxonomy" id="1754190"/>
    <lineage>
        <taxon>Eukaryota</taxon>
        <taxon>Fungi</taxon>
        <taxon>Fungi incertae sedis</taxon>
        <taxon>Chytridiomycota</taxon>
        <taxon>Chytridiomycota incertae sedis</taxon>
        <taxon>Neocallimastigomycetes</taxon>
        <taxon>Neocallimastigales</taxon>
        <taxon>Neocallimastigaceae</taxon>
        <taxon>Neocallimastix</taxon>
    </lineage>
</organism>
<accession>A0A1Y2C531</accession>
<feature type="compositionally biased region" description="Polar residues" evidence="1">
    <location>
        <begin position="553"/>
        <end position="569"/>
    </location>
</feature>
<dbReference type="Proteomes" id="UP000193920">
    <property type="component" value="Unassembled WGS sequence"/>
</dbReference>
<feature type="region of interest" description="Disordered" evidence="1">
    <location>
        <begin position="524"/>
        <end position="597"/>
    </location>
</feature>
<feature type="compositionally biased region" description="Low complexity" evidence="1">
    <location>
        <begin position="722"/>
        <end position="733"/>
    </location>
</feature>
<feature type="compositionally biased region" description="Polar residues" evidence="1">
    <location>
        <begin position="586"/>
        <end position="597"/>
    </location>
</feature>
<feature type="compositionally biased region" description="Basic and acidic residues" evidence="1">
    <location>
        <begin position="741"/>
        <end position="760"/>
    </location>
</feature>
<name>A0A1Y2C531_9FUNG</name>
<reference evidence="2 3" key="1">
    <citation type="submission" date="2016-08" db="EMBL/GenBank/DDBJ databases">
        <title>A Parts List for Fungal Cellulosomes Revealed by Comparative Genomics.</title>
        <authorList>
            <consortium name="DOE Joint Genome Institute"/>
            <person name="Haitjema C.H."/>
            <person name="Gilmore S.P."/>
            <person name="Henske J.K."/>
            <person name="Solomon K.V."/>
            <person name="De Groot R."/>
            <person name="Kuo A."/>
            <person name="Mondo S.J."/>
            <person name="Salamov A.A."/>
            <person name="Labutti K."/>
            <person name="Zhao Z."/>
            <person name="Chiniquy J."/>
            <person name="Barry K."/>
            <person name="Brewer H.M."/>
            <person name="Purvine S.O."/>
            <person name="Wright A.T."/>
            <person name="Boxma B."/>
            <person name="Van Alen T."/>
            <person name="Hackstein J.H."/>
            <person name="Baker S.E."/>
            <person name="Grigoriev I.V."/>
            <person name="O'Malley M.A."/>
        </authorList>
    </citation>
    <scope>NUCLEOTIDE SEQUENCE [LARGE SCALE GENOMIC DNA]</scope>
    <source>
        <strain evidence="2 3">G1</strain>
    </source>
</reference>